<dbReference type="Pfam" id="PF18755">
    <property type="entry name" value="RAMA"/>
    <property type="match status" value="1"/>
</dbReference>
<sequence length="437" mass="49993">MEQEQNELIWNQEEDDDEEDDDDEDCDEEDERSNSLAKAAITGRCVTLYMLITEKVIEPGPALLSLKYLGRRFIADLLPDGRIQMPGTKETFTSPSAWAVHCKRQVNPDKKSGCGWASVLYKGKKLDVWKAAWFRKHRPSSPAVARSTDEPDKSNQREEESSEYNNNCNHRVIIKHSALQKRSQNLDNNTLVECESFKTLGKAQPFTVSMTTNSMLLMDYHSHLTSSEVVGYLGGKWDQSAQHLMVTQAYPCRCRLADSQRAALVEEEIKLSMQNSGFSLVGWYHSHPFSAAHPSIKDIDCQMSYQLHMKGSGSTYYPCVGIIIAPYNRKRLKLESVMRMYMVMPPLESEPSDYGIPMSVKYSTRQNPSLTEEVLGEMKELVDFYKDTPDWLKFRQSWQPSITFLEKIKGSLANKLPEDQMEKATFLDYVQHLILPK</sequence>
<evidence type="ECO:0000256" key="4">
    <source>
        <dbReference type="ARBA" id="ARBA00022833"/>
    </source>
</evidence>
<feature type="compositionally biased region" description="Acidic residues" evidence="7">
    <location>
        <begin position="12"/>
        <end position="31"/>
    </location>
</feature>
<evidence type="ECO:0000256" key="5">
    <source>
        <dbReference type="ARBA" id="ARBA00023049"/>
    </source>
</evidence>
<comment type="caution">
    <text evidence="9">The sequence shown here is derived from an EMBL/GenBank/DDBJ whole genome shotgun (WGS) entry which is preliminary data.</text>
</comment>
<dbReference type="FunFam" id="3.40.140.10:FF:000053">
    <property type="entry name" value="MPN domain-containing protein CG4751"/>
    <property type="match status" value="1"/>
</dbReference>
<protein>
    <recommendedName>
        <fullName evidence="8">MPN domain-containing protein</fullName>
    </recommendedName>
</protein>
<reference evidence="9" key="1">
    <citation type="submission" date="2019-08" db="EMBL/GenBank/DDBJ databases">
        <title>The improved chromosome-level genome for the pearl oyster Pinctada fucata martensii using PacBio sequencing and Hi-C.</title>
        <authorList>
            <person name="Zheng Z."/>
        </authorList>
    </citation>
    <scope>NUCLEOTIDE SEQUENCE</scope>
    <source>
        <strain evidence="9">ZZ-2019</strain>
        <tissue evidence="9">Adductor muscle</tissue>
    </source>
</reference>
<dbReference type="PROSITE" id="PS50249">
    <property type="entry name" value="MPN"/>
    <property type="match status" value="1"/>
</dbReference>
<keyword evidence="1" id="KW-0645">Protease</keyword>
<dbReference type="PANTHER" id="PTHR10410">
    <property type="entry name" value="EUKARYOTIC TRANSLATION INITIATION FACTOR 3 -RELATED"/>
    <property type="match status" value="1"/>
</dbReference>
<gene>
    <name evidence="9" type="ORF">FSP39_024059</name>
</gene>
<evidence type="ECO:0000256" key="6">
    <source>
        <dbReference type="ARBA" id="ARBA00061577"/>
    </source>
</evidence>
<dbReference type="SUPFAM" id="SSF102712">
    <property type="entry name" value="JAB1/MPN domain"/>
    <property type="match status" value="1"/>
</dbReference>
<evidence type="ECO:0000313" key="10">
    <source>
        <dbReference type="Proteomes" id="UP001186944"/>
    </source>
</evidence>
<evidence type="ECO:0000256" key="3">
    <source>
        <dbReference type="ARBA" id="ARBA00022801"/>
    </source>
</evidence>
<dbReference type="InterPro" id="IPR040843">
    <property type="entry name" value="RAMA"/>
</dbReference>
<proteinExistence type="inferred from homology"/>
<dbReference type="InterPro" id="IPR050242">
    <property type="entry name" value="JAMM_MPN+_peptidase_M67A"/>
</dbReference>
<dbReference type="Proteomes" id="UP001186944">
    <property type="component" value="Unassembled WGS sequence"/>
</dbReference>
<dbReference type="GO" id="GO:0046872">
    <property type="term" value="F:metal ion binding"/>
    <property type="evidence" value="ECO:0007669"/>
    <property type="project" value="UniProtKB-KW"/>
</dbReference>
<feature type="domain" description="MPN" evidence="8">
    <location>
        <begin position="208"/>
        <end position="343"/>
    </location>
</feature>
<evidence type="ECO:0000259" key="8">
    <source>
        <dbReference type="PROSITE" id="PS50249"/>
    </source>
</evidence>
<evidence type="ECO:0000256" key="2">
    <source>
        <dbReference type="ARBA" id="ARBA00022723"/>
    </source>
</evidence>
<dbReference type="Gene3D" id="3.40.140.10">
    <property type="entry name" value="Cytidine Deaminase, domain 2"/>
    <property type="match status" value="1"/>
</dbReference>
<dbReference type="InterPro" id="IPR000555">
    <property type="entry name" value="JAMM/MPN+_dom"/>
</dbReference>
<keyword evidence="3" id="KW-0378">Hydrolase</keyword>
<dbReference type="CDD" id="cd08067">
    <property type="entry name" value="MPN_2A_DUB"/>
    <property type="match status" value="1"/>
</dbReference>
<dbReference type="EMBL" id="VSWD01000014">
    <property type="protein sequence ID" value="KAK3083491.1"/>
    <property type="molecule type" value="Genomic_DNA"/>
</dbReference>
<evidence type="ECO:0000313" key="9">
    <source>
        <dbReference type="EMBL" id="KAK3083491.1"/>
    </source>
</evidence>
<organism evidence="9 10">
    <name type="scientific">Pinctada imbricata</name>
    <name type="common">Atlantic pearl-oyster</name>
    <name type="synonym">Pinctada martensii</name>
    <dbReference type="NCBI Taxonomy" id="66713"/>
    <lineage>
        <taxon>Eukaryota</taxon>
        <taxon>Metazoa</taxon>
        <taxon>Spiralia</taxon>
        <taxon>Lophotrochozoa</taxon>
        <taxon>Mollusca</taxon>
        <taxon>Bivalvia</taxon>
        <taxon>Autobranchia</taxon>
        <taxon>Pteriomorphia</taxon>
        <taxon>Pterioida</taxon>
        <taxon>Pterioidea</taxon>
        <taxon>Pteriidae</taxon>
        <taxon>Pinctada</taxon>
    </lineage>
</organism>
<dbReference type="InterPro" id="IPR037518">
    <property type="entry name" value="MPN"/>
</dbReference>
<comment type="similarity">
    <text evidence="6">Belongs to the peptidase M67 family.</text>
</comment>
<dbReference type="Pfam" id="PF01398">
    <property type="entry name" value="JAB"/>
    <property type="match status" value="1"/>
</dbReference>
<keyword evidence="5" id="KW-0482">Metalloprotease</keyword>
<evidence type="ECO:0000256" key="7">
    <source>
        <dbReference type="SAM" id="MobiDB-lite"/>
    </source>
</evidence>
<keyword evidence="2" id="KW-0479">Metal-binding</keyword>
<name>A0AA89BIE1_PINIB</name>
<keyword evidence="10" id="KW-1185">Reference proteome</keyword>
<dbReference type="GO" id="GO:0008237">
    <property type="term" value="F:metallopeptidase activity"/>
    <property type="evidence" value="ECO:0007669"/>
    <property type="project" value="UniProtKB-KW"/>
</dbReference>
<keyword evidence="4" id="KW-0862">Zinc</keyword>
<accession>A0AA89BIE1</accession>
<dbReference type="AlphaFoldDB" id="A0AA89BIE1"/>
<feature type="compositionally biased region" description="Basic and acidic residues" evidence="7">
    <location>
        <begin position="147"/>
        <end position="159"/>
    </location>
</feature>
<evidence type="ECO:0000256" key="1">
    <source>
        <dbReference type="ARBA" id="ARBA00022670"/>
    </source>
</evidence>
<dbReference type="GO" id="GO:0006508">
    <property type="term" value="P:proteolysis"/>
    <property type="evidence" value="ECO:0007669"/>
    <property type="project" value="UniProtKB-KW"/>
</dbReference>
<feature type="region of interest" description="Disordered" evidence="7">
    <location>
        <begin position="140"/>
        <end position="166"/>
    </location>
</feature>
<feature type="region of interest" description="Disordered" evidence="7">
    <location>
        <begin position="1"/>
        <end position="34"/>
    </location>
</feature>